<comment type="subcellular location">
    <subcellularLocation>
        <location evidence="1">Nucleus</location>
    </subcellularLocation>
</comment>
<evidence type="ECO:0000256" key="6">
    <source>
        <dbReference type="PROSITE-ProRule" id="PRU00176"/>
    </source>
</evidence>
<dbReference type="PANTHER" id="PTHR48028:SF4">
    <property type="entry name" value="SC35-LIKE SPLICING FACTOR"/>
    <property type="match status" value="1"/>
</dbReference>
<accession>A0A9W7GXQ9</accession>
<dbReference type="PROSITE" id="PS50102">
    <property type="entry name" value="RRM"/>
    <property type="match status" value="1"/>
</dbReference>
<protein>
    <recommendedName>
        <fullName evidence="8">RRM domain-containing protein</fullName>
    </recommendedName>
</protein>
<evidence type="ECO:0000256" key="7">
    <source>
        <dbReference type="SAM" id="MobiDB-lite"/>
    </source>
</evidence>
<keyword evidence="2" id="KW-0507">mRNA processing</keyword>
<dbReference type="InterPro" id="IPR051106">
    <property type="entry name" value="RNA-bind/splicing_reg"/>
</dbReference>
<proteinExistence type="predicted"/>
<dbReference type="AlphaFoldDB" id="A0A9W7GXQ9"/>
<dbReference type="GO" id="GO:0005634">
    <property type="term" value="C:nucleus"/>
    <property type="evidence" value="ECO:0007669"/>
    <property type="project" value="UniProtKB-SubCell"/>
</dbReference>
<organism evidence="9 10">
    <name type="scientific">Hibiscus trionum</name>
    <name type="common">Flower of an hour</name>
    <dbReference type="NCBI Taxonomy" id="183268"/>
    <lineage>
        <taxon>Eukaryota</taxon>
        <taxon>Viridiplantae</taxon>
        <taxon>Streptophyta</taxon>
        <taxon>Embryophyta</taxon>
        <taxon>Tracheophyta</taxon>
        <taxon>Spermatophyta</taxon>
        <taxon>Magnoliopsida</taxon>
        <taxon>eudicotyledons</taxon>
        <taxon>Gunneridae</taxon>
        <taxon>Pentapetalae</taxon>
        <taxon>rosids</taxon>
        <taxon>malvids</taxon>
        <taxon>Malvales</taxon>
        <taxon>Malvaceae</taxon>
        <taxon>Malvoideae</taxon>
        <taxon>Hibiscus</taxon>
    </lineage>
</organism>
<reference evidence="9" key="1">
    <citation type="submission" date="2023-05" db="EMBL/GenBank/DDBJ databases">
        <title>Genome and transcriptome analyses reveal genes involved in the formation of fine ridges on petal epidermal cells in Hibiscus trionum.</title>
        <authorList>
            <person name="Koshimizu S."/>
            <person name="Masuda S."/>
            <person name="Ishii T."/>
            <person name="Shirasu K."/>
            <person name="Hoshino A."/>
            <person name="Arita M."/>
        </authorList>
    </citation>
    <scope>NUCLEOTIDE SEQUENCE</scope>
    <source>
        <strain evidence="9">Hamamatsu line</strain>
    </source>
</reference>
<dbReference type="SUPFAM" id="SSF54928">
    <property type="entry name" value="RNA-binding domain, RBD"/>
    <property type="match status" value="1"/>
</dbReference>
<evidence type="ECO:0000256" key="2">
    <source>
        <dbReference type="ARBA" id="ARBA00022664"/>
    </source>
</evidence>
<evidence type="ECO:0000256" key="1">
    <source>
        <dbReference type="ARBA" id="ARBA00004123"/>
    </source>
</evidence>
<evidence type="ECO:0000259" key="8">
    <source>
        <dbReference type="PROSITE" id="PS50102"/>
    </source>
</evidence>
<evidence type="ECO:0000256" key="4">
    <source>
        <dbReference type="ARBA" id="ARBA00023187"/>
    </source>
</evidence>
<dbReference type="OrthoDB" id="1418158at2759"/>
<keyword evidence="3 6" id="KW-0694">RNA-binding</keyword>
<dbReference type="InterPro" id="IPR000504">
    <property type="entry name" value="RRM_dom"/>
</dbReference>
<dbReference type="SMART" id="SM00360">
    <property type="entry name" value="RRM"/>
    <property type="match status" value="1"/>
</dbReference>
<dbReference type="Pfam" id="PF00076">
    <property type="entry name" value="RRM_1"/>
    <property type="match status" value="1"/>
</dbReference>
<dbReference type="EMBL" id="BSYR01000004">
    <property type="protein sequence ID" value="GMI66766.1"/>
    <property type="molecule type" value="Genomic_DNA"/>
</dbReference>
<keyword evidence="5" id="KW-0539">Nucleus</keyword>
<dbReference type="GO" id="GO:0006397">
    <property type="term" value="P:mRNA processing"/>
    <property type="evidence" value="ECO:0007669"/>
    <property type="project" value="UniProtKB-KW"/>
</dbReference>
<keyword evidence="10" id="KW-1185">Reference proteome</keyword>
<dbReference type="InterPro" id="IPR012677">
    <property type="entry name" value="Nucleotide-bd_a/b_plait_sf"/>
</dbReference>
<dbReference type="GO" id="GO:0003723">
    <property type="term" value="F:RNA binding"/>
    <property type="evidence" value="ECO:0007669"/>
    <property type="project" value="UniProtKB-UniRule"/>
</dbReference>
<dbReference type="CDD" id="cd00590">
    <property type="entry name" value="RRM_SF"/>
    <property type="match status" value="1"/>
</dbReference>
<dbReference type="Gene3D" id="3.30.70.330">
    <property type="match status" value="1"/>
</dbReference>
<gene>
    <name evidence="9" type="ORF">HRI_000345900</name>
</gene>
<keyword evidence="4" id="KW-0508">mRNA splicing</keyword>
<name>A0A9W7GXQ9_HIBTR</name>
<feature type="region of interest" description="Disordered" evidence="7">
    <location>
        <begin position="508"/>
        <end position="535"/>
    </location>
</feature>
<evidence type="ECO:0000256" key="5">
    <source>
        <dbReference type="ARBA" id="ARBA00023242"/>
    </source>
</evidence>
<dbReference type="Proteomes" id="UP001165190">
    <property type="component" value="Unassembled WGS sequence"/>
</dbReference>
<evidence type="ECO:0000313" key="9">
    <source>
        <dbReference type="EMBL" id="GMI66766.1"/>
    </source>
</evidence>
<dbReference type="PANTHER" id="PTHR48028">
    <property type="entry name" value="GLYCINE-RICH RNA-BINDING PROTEIN RZ1A"/>
    <property type="match status" value="1"/>
</dbReference>
<dbReference type="GO" id="GO:0008380">
    <property type="term" value="P:RNA splicing"/>
    <property type="evidence" value="ECO:0007669"/>
    <property type="project" value="UniProtKB-KW"/>
</dbReference>
<comment type="caution">
    <text evidence="9">The sequence shown here is derived from an EMBL/GenBank/DDBJ whole genome shotgun (WGS) entry which is preliminary data.</text>
</comment>
<feature type="domain" description="RRM" evidence="8">
    <location>
        <begin position="19"/>
        <end position="99"/>
    </location>
</feature>
<feature type="region of interest" description="Disordered" evidence="7">
    <location>
        <begin position="456"/>
        <end position="493"/>
    </location>
</feature>
<evidence type="ECO:0000256" key="3">
    <source>
        <dbReference type="ARBA" id="ARBA00022884"/>
    </source>
</evidence>
<dbReference type="InterPro" id="IPR035979">
    <property type="entry name" value="RBD_domain_sf"/>
</dbReference>
<evidence type="ECO:0000313" key="10">
    <source>
        <dbReference type="Proteomes" id="UP001165190"/>
    </source>
</evidence>
<feature type="compositionally biased region" description="Low complexity" evidence="7">
    <location>
        <begin position="480"/>
        <end position="490"/>
    </location>
</feature>
<sequence>MERSSWRNRSNWSYRRQGCTVYVENVSKRIHYNALRMAFQEYGRVEDTYIAYKNSKRRAMPTTFAFVRFNREMEAKKAVLKGNGRRMDGFIVKVVMAKPEVSRGTAQMKDQREDVQKNVRRPADFIYSALRDSRSFKDVLLETNRVRSAQRVPEKVEENRFGEGHEKVLRVVVEEEEATPRIMEKETAIPTARLSKDKLRWRRSSLVGKIKSMYNLDCVQDALRAEGLVVELCPWYGLLIVIQCQTEEECVLFWRSRAELLKTWFDELELLEGFDGKRRIKTWVVLRDVPLQIRSEEFFTGVGELWGTVCEVDQDTINRNRFDEARVLVEVQTVAVVSDRLKILINENCHEIRLRTEEYEEERRFLDDRSPFDVHEEVQSSCDVHEEDHIVESINVPIINSDRSQRTRLESAVNGVEHSKDVFRNRDDVSDAPLCSGLVYQLGSEVLFDVPVQSDKEENGRLGPFNEVEQDSPWAETVGSKSSPSISNPSRLQEVSIDEVADLPSVISPSVHRANNTPQRKFMKMADPAKRKKRY</sequence>